<dbReference type="RefSeq" id="WP_134515934.1">
    <property type="nucleotide sequence ID" value="NZ_SOHJ01000013.1"/>
</dbReference>
<sequence>MLISAKSPKPTKKYPKKCFLWHIDRRPGLLFLEFFLGISIFLPPKFRLVLLSLGITFHLGIAITMGLVSFAFAMWAALLLSLWPSGNLIGLITALIRLRLNKRLAARPNFVLASDEPGR</sequence>
<accession>A0A4V6QID4</accession>
<reference evidence="2 3" key="1">
    <citation type="submission" date="2019-03" db="EMBL/GenBank/DDBJ databases">
        <title>Genomics of glacier-inhabiting Cryobacterium strains.</title>
        <authorList>
            <person name="Liu Q."/>
            <person name="Xin Y.-H."/>
        </authorList>
    </citation>
    <scope>NUCLEOTIDE SEQUENCE [LARGE SCALE GENOMIC DNA]</scope>
    <source>
        <strain evidence="2 3">Sr39</strain>
    </source>
</reference>
<dbReference type="OrthoDB" id="128729at2"/>
<evidence type="ECO:0000313" key="2">
    <source>
        <dbReference type="EMBL" id="TFD57658.1"/>
    </source>
</evidence>
<dbReference type="EMBL" id="SOHJ01000013">
    <property type="protein sequence ID" value="TFD57658.1"/>
    <property type="molecule type" value="Genomic_DNA"/>
</dbReference>
<keyword evidence="3" id="KW-1185">Reference proteome</keyword>
<evidence type="ECO:0000256" key="1">
    <source>
        <dbReference type="SAM" id="Phobius"/>
    </source>
</evidence>
<gene>
    <name evidence="2" type="ORF">E3T39_12770</name>
</gene>
<organism evidence="2 3">
    <name type="scientific">Cryobacterium suzukii</name>
    <dbReference type="NCBI Taxonomy" id="1259198"/>
    <lineage>
        <taxon>Bacteria</taxon>
        <taxon>Bacillati</taxon>
        <taxon>Actinomycetota</taxon>
        <taxon>Actinomycetes</taxon>
        <taxon>Micrococcales</taxon>
        <taxon>Microbacteriaceae</taxon>
        <taxon>Cryobacterium</taxon>
    </lineage>
</organism>
<feature type="transmembrane region" description="Helical" evidence="1">
    <location>
        <begin position="48"/>
        <end position="76"/>
    </location>
</feature>
<proteinExistence type="predicted"/>
<evidence type="ECO:0000313" key="3">
    <source>
        <dbReference type="Proteomes" id="UP000298170"/>
    </source>
</evidence>
<name>A0A4V6QID4_9MICO</name>
<keyword evidence="1" id="KW-0472">Membrane</keyword>
<protein>
    <submittedName>
        <fullName evidence="2">Uncharacterized protein</fullName>
    </submittedName>
</protein>
<feature type="transmembrane region" description="Helical" evidence="1">
    <location>
        <begin position="82"/>
        <end position="100"/>
    </location>
</feature>
<keyword evidence="1" id="KW-0812">Transmembrane</keyword>
<keyword evidence="1" id="KW-1133">Transmembrane helix</keyword>
<dbReference type="Proteomes" id="UP000298170">
    <property type="component" value="Unassembled WGS sequence"/>
</dbReference>
<comment type="caution">
    <text evidence="2">The sequence shown here is derived from an EMBL/GenBank/DDBJ whole genome shotgun (WGS) entry which is preliminary data.</text>
</comment>
<dbReference type="AlphaFoldDB" id="A0A4V6QID4"/>